<accession>A0A9D7SW16</accession>
<name>A0A9D7SW16_9BACT</name>
<protein>
    <submittedName>
        <fullName evidence="2">Alpha/beta hydrolase</fullName>
    </submittedName>
</protein>
<keyword evidence="2" id="KW-0378">Hydrolase</keyword>
<reference evidence="2 3" key="1">
    <citation type="submission" date="2020-10" db="EMBL/GenBank/DDBJ databases">
        <title>Connecting structure to function with the recovery of over 1000 high-quality activated sludge metagenome-assembled genomes encoding full-length rRNA genes using long-read sequencing.</title>
        <authorList>
            <person name="Singleton C.M."/>
            <person name="Petriglieri F."/>
            <person name="Kristensen J.M."/>
            <person name="Kirkegaard R.H."/>
            <person name="Michaelsen T.Y."/>
            <person name="Andersen M.H."/>
            <person name="Karst S.M."/>
            <person name="Dueholm M.S."/>
            <person name="Nielsen P.H."/>
            <person name="Albertsen M."/>
        </authorList>
    </citation>
    <scope>NUCLEOTIDE SEQUENCE [LARGE SCALE GENOMIC DNA]</scope>
    <source>
        <strain evidence="2">Ribe_18-Q3-R11-54_MAXAC.273</strain>
    </source>
</reference>
<dbReference type="AlphaFoldDB" id="A0A9D7SW16"/>
<keyword evidence="1" id="KW-0472">Membrane</keyword>
<dbReference type="EMBL" id="JADKGY010000006">
    <property type="protein sequence ID" value="MBK9982745.1"/>
    <property type="molecule type" value="Genomic_DNA"/>
</dbReference>
<evidence type="ECO:0000313" key="3">
    <source>
        <dbReference type="Proteomes" id="UP000808337"/>
    </source>
</evidence>
<keyword evidence="1" id="KW-1133">Transmembrane helix</keyword>
<proteinExistence type="predicted"/>
<evidence type="ECO:0000256" key="1">
    <source>
        <dbReference type="SAM" id="Phobius"/>
    </source>
</evidence>
<organism evidence="2 3">
    <name type="scientific">Candidatus Opimibacter skivensis</name>
    <dbReference type="NCBI Taxonomy" id="2982028"/>
    <lineage>
        <taxon>Bacteria</taxon>
        <taxon>Pseudomonadati</taxon>
        <taxon>Bacteroidota</taxon>
        <taxon>Saprospiria</taxon>
        <taxon>Saprospirales</taxon>
        <taxon>Saprospiraceae</taxon>
        <taxon>Candidatus Opimibacter</taxon>
    </lineage>
</organism>
<dbReference type="Gene3D" id="3.40.50.1820">
    <property type="entry name" value="alpha/beta hydrolase"/>
    <property type="match status" value="1"/>
</dbReference>
<feature type="transmembrane region" description="Helical" evidence="1">
    <location>
        <begin position="23"/>
        <end position="41"/>
    </location>
</feature>
<dbReference type="SUPFAM" id="SSF53474">
    <property type="entry name" value="alpha/beta-Hydrolases"/>
    <property type="match status" value="1"/>
</dbReference>
<dbReference type="Proteomes" id="UP000808337">
    <property type="component" value="Unassembled WGS sequence"/>
</dbReference>
<evidence type="ECO:0000313" key="2">
    <source>
        <dbReference type="EMBL" id="MBK9982745.1"/>
    </source>
</evidence>
<dbReference type="InterPro" id="IPR029058">
    <property type="entry name" value="AB_hydrolase_fold"/>
</dbReference>
<gene>
    <name evidence="2" type="ORF">IPP15_10030</name>
</gene>
<comment type="caution">
    <text evidence="2">The sequence shown here is derived from an EMBL/GenBank/DDBJ whole genome shotgun (WGS) entry which is preliminary data.</text>
</comment>
<dbReference type="GO" id="GO:0016787">
    <property type="term" value="F:hydrolase activity"/>
    <property type="evidence" value="ECO:0007669"/>
    <property type="project" value="UniProtKB-KW"/>
</dbReference>
<sequence length="362" mass="41341">MSDNKQEIQKVPFRGFRGKRRKWPLITAIIIGSLALIYLLGPKAPVPHFSNLHLTKYNSDLHLLEDSIKTSEASLPLKPDNEARILWEKPYEKTPYSIVYLHGNAASQEEGDPIHEALAHRYGCNMYLSRLSEHGLKGDNQLLDINDEEWMQSALDAIEVGRAIGEKVIVLSCSTGSIFDLYLSSRYPDLVVGHIMMSPNVDIYDPRSSMLAGHWGLQIARKIMGSDYYGWKAPGPAQQYWYTHYRIEELTRLKALINATMIKSTFAKVDEPLLMLYYYQDDDHQDKTVSVKRMKDMFSEIGTPLDQKKEIALADAGTHIICSSLFNTHLESVWTPITSFMENVMHIAPVNDTDWKPFLDQY</sequence>
<keyword evidence="1" id="KW-0812">Transmembrane</keyword>